<feature type="region of interest" description="Disordered" evidence="1">
    <location>
        <begin position="210"/>
        <end position="240"/>
    </location>
</feature>
<protein>
    <submittedName>
        <fullName evidence="2">Uncharacterized protein</fullName>
    </submittedName>
</protein>
<accession>A0A6A6S708</accession>
<dbReference type="AlphaFoldDB" id="A0A6A6S708"/>
<dbReference type="PANTHER" id="PTHR38790">
    <property type="entry name" value="2EXR DOMAIN-CONTAINING PROTEIN-RELATED"/>
    <property type="match status" value="1"/>
</dbReference>
<reference evidence="2" key="1">
    <citation type="journal article" date="2020" name="Stud. Mycol.">
        <title>101 Dothideomycetes genomes: a test case for predicting lifestyles and emergence of pathogens.</title>
        <authorList>
            <person name="Haridas S."/>
            <person name="Albert R."/>
            <person name="Binder M."/>
            <person name="Bloem J."/>
            <person name="Labutti K."/>
            <person name="Salamov A."/>
            <person name="Andreopoulos B."/>
            <person name="Baker S."/>
            <person name="Barry K."/>
            <person name="Bills G."/>
            <person name="Bluhm B."/>
            <person name="Cannon C."/>
            <person name="Castanera R."/>
            <person name="Culley D."/>
            <person name="Daum C."/>
            <person name="Ezra D."/>
            <person name="Gonzalez J."/>
            <person name="Henrissat B."/>
            <person name="Kuo A."/>
            <person name="Liang C."/>
            <person name="Lipzen A."/>
            <person name="Lutzoni F."/>
            <person name="Magnuson J."/>
            <person name="Mondo S."/>
            <person name="Nolan M."/>
            <person name="Ohm R."/>
            <person name="Pangilinan J."/>
            <person name="Park H.-J."/>
            <person name="Ramirez L."/>
            <person name="Alfaro M."/>
            <person name="Sun H."/>
            <person name="Tritt A."/>
            <person name="Yoshinaga Y."/>
            <person name="Zwiers L.-H."/>
            <person name="Turgeon B."/>
            <person name="Goodwin S."/>
            <person name="Spatafora J."/>
            <person name="Crous P."/>
            <person name="Grigoriev I."/>
        </authorList>
    </citation>
    <scope>NUCLEOTIDE SEQUENCE</scope>
    <source>
        <strain evidence="2">CBS 473.64</strain>
    </source>
</reference>
<dbReference type="EMBL" id="MU006781">
    <property type="protein sequence ID" value="KAF2642533.1"/>
    <property type="molecule type" value="Genomic_DNA"/>
</dbReference>
<keyword evidence="3" id="KW-1185">Reference proteome</keyword>
<evidence type="ECO:0000256" key="1">
    <source>
        <dbReference type="SAM" id="MobiDB-lite"/>
    </source>
</evidence>
<sequence>MECNCNALTQHFGSLTALEILSKFFSSTQWDKQMIKNYILHHRMSYLGNDYMLSPSFTIDKVFAAEPPTCRYAWAERNLSRFKLHFASIQELRGFQTNNAEYFHFARKISVDEPKHGAEFSALAKFLQTHTLIQELEIGVDELQMDVSLTLNRVVLRRKGMDKLREVYVPQVKFTRLMHGSLGPKRILAVCSGPIPGGVLETIVAKDMMTPSSEKLPQSSKPTSRVLPTPNFPEKDISHPASRTPPMAKFLEKLHPELRNMVYTELFTSEGGVIVPSPLPPTSTYVNGSRGKKSAPHSVLALLETNKQIFEEAVGLYYSQNRFVFYYVSQMIAFLKHLTKQRQNYLFHITLWHTNLDIQTFPESIPYLLALPQLKNLDLFIRNDVAFRAGEGQYQGLAGENGLAELVSRGVKLTIKCDSASRSIWTRDRIIESLPPGITTTERFWDNYPGYTSTMKRVEGCRRIENWISILAKELTT</sequence>
<dbReference type="Proteomes" id="UP000799753">
    <property type="component" value="Unassembled WGS sequence"/>
</dbReference>
<name>A0A6A6S708_9PLEO</name>
<evidence type="ECO:0000313" key="2">
    <source>
        <dbReference type="EMBL" id="KAF2642533.1"/>
    </source>
</evidence>
<organism evidence="2 3">
    <name type="scientific">Massarina eburnea CBS 473.64</name>
    <dbReference type="NCBI Taxonomy" id="1395130"/>
    <lineage>
        <taxon>Eukaryota</taxon>
        <taxon>Fungi</taxon>
        <taxon>Dikarya</taxon>
        <taxon>Ascomycota</taxon>
        <taxon>Pezizomycotina</taxon>
        <taxon>Dothideomycetes</taxon>
        <taxon>Pleosporomycetidae</taxon>
        <taxon>Pleosporales</taxon>
        <taxon>Massarineae</taxon>
        <taxon>Massarinaceae</taxon>
        <taxon>Massarina</taxon>
    </lineage>
</organism>
<feature type="compositionally biased region" description="Polar residues" evidence="1">
    <location>
        <begin position="210"/>
        <end position="223"/>
    </location>
</feature>
<evidence type="ECO:0000313" key="3">
    <source>
        <dbReference type="Proteomes" id="UP000799753"/>
    </source>
</evidence>
<proteinExistence type="predicted"/>
<dbReference type="OrthoDB" id="62952at2759"/>
<gene>
    <name evidence="2" type="ORF">P280DRAFT_547994</name>
</gene>